<comment type="caution">
    <text evidence="1">The sequence shown here is derived from an EMBL/GenBank/DDBJ whole genome shotgun (WGS) entry which is preliminary data.</text>
</comment>
<evidence type="ECO:0000313" key="1">
    <source>
        <dbReference type="EMBL" id="MBB5818184.1"/>
    </source>
</evidence>
<name>A0A7W9IDF3_9ACTN</name>
<dbReference type="Proteomes" id="UP000540685">
    <property type="component" value="Unassembled WGS sequence"/>
</dbReference>
<accession>A0A7W9IDF3</accession>
<organism evidence="1 2">
    <name type="scientific">Streptosporangium becharense</name>
    <dbReference type="NCBI Taxonomy" id="1816182"/>
    <lineage>
        <taxon>Bacteria</taxon>
        <taxon>Bacillati</taxon>
        <taxon>Actinomycetota</taxon>
        <taxon>Actinomycetes</taxon>
        <taxon>Streptosporangiales</taxon>
        <taxon>Streptosporangiaceae</taxon>
        <taxon>Streptosporangium</taxon>
    </lineage>
</organism>
<sequence length="134" mass="14503">MNSISLVSPNNVTANAMVRAIDMIRPQIQARRPALVAFCVGTQINGTPHLGTSLVQTAAFLLAATARRAFAVEAVVRFGALDNAPYDVQLDPETHHAYQVTYHHALGADGVNDMIDKNYRAFFDSLADATGIDY</sequence>
<gene>
    <name evidence="1" type="ORF">F4562_001246</name>
</gene>
<evidence type="ECO:0000313" key="2">
    <source>
        <dbReference type="Proteomes" id="UP000540685"/>
    </source>
</evidence>
<keyword evidence="2" id="KW-1185">Reference proteome</keyword>
<protein>
    <submittedName>
        <fullName evidence="1">Uncharacterized protein</fullName>
    </submittedName>
</protein>
<reference evidence="1 2" key="1">
    <citation type="submission" date="2020-08" db="EMBL/GenBank/DDBJ databases">
        <title>Sequencing the genomes of 1000 actinobacteria strains.</title>
        <authorList>
            <person name="Klenk H.-P."/>
        </authorList>
    </citation>
    <scope>NUCLEOTIDE SEQUENCE [LARGE SCALE GENOMIC DNA]</scope>
    <source>
        <strain evidence="1 2">DSM 46887</strain>
    </source>
</reference>
<dbReference type="RefSeq" id="WP_184543959.1">
    <property type="nucleotide sequence ID" value="NZ_JACHMP010000001.1"/>
</dbReference>
<proteinExistence type="predicted"/>
<dbReference type="EMBL" id="JACHMP010000001">
    <property type="protein sequence ID" value="MBB5818184.1"/>
    <property type="molecule type" value="Genomic_DNA"/>
</dbReference>
<dbReference type="AlphaFoldDB" id="A0A7W9IDF3"/>